<reference evidence="2" key="3">
    <citation type="submission" date="2015-06" db="UniProtKB">
        <authorList>
            <consortium name="EnsemblMetazoa"/>
        </authorList>
    </citation>
    <scope>IDENTIFICATION</scope>
</reference>
<organism evidence="1">
    <name type="scientific">Capitella teleta</name>
    <name type="common">Polychaete worm</name>
    <dbReference type="NCBI Taxonomy" id="283909"/>
    <lineage>
        <taxon>Eukaryota</taxon>
        <taxon>Metazoa</taxon>
        <taxon>Spiralia</taxon>
        <taxon>Lophotrochozoa</taxon>
        <taxon>Annelida</taxon>
        <taxon>Polychaeta</taxon>
        <taxon>Sedentaria</taxon>
        <taxon>Scolecida</taxon>
        <taxon>Capitellidae</taxon>
        <taxon>Capitella</taxon>
    </lineage>
</organism>
<sequence length="60" mass="7147">DALRTAKQDHRRCERCWRQTGLSAHQDVYTEKKTEVNCMIKEARTLHYKTLICENQADPR</sequence>
<dbReference type="EMBL" id="KB304897">
    <property type="protein sequence ID" value="ELU01599.1"/>
    <property type="molecule type" value="Genomic_DNA"/>
</dbReference>
<accession>R7U6I0</accession>
<proteinExistence type="predicted"/>
<reference evidence="1 3" key="2">
    <citation type="journal article" date="2013" name="Nature">
        <title>Insights into bilaterian evolution from three spiralian genomes.</title>
        <authorList>
            <person name="Simakov O."/>
            <person name="Marletaz F."/>
            <person name="Cho S.J."/>
            <person name="Edsinger-Gonzales E."/>
            <person name="Havlak P."/>
            <person name="Hellsten U."/>
            <person name="Kuo D.H."/>
            <person name="Larsson T."/>
            <person name="Lv J."/>
            <person name="Arendt D."/>
            <person name="Savage R."/>
            <person name="Osoegawa K."/>
            <person name="de Jong P."/>
            <person name="Grimwood J."/>
            <person name="Chapman J.A."/>
            <person name="Shapiro H."/>
            <person name="Aerts A."/>
            <person name="Otillar R.P."/>
            <person name="Terry A.Y."/>
            <person name="Boore J.L."/>
            <person name="Grigoriev I.V."/>
            <person name="Lindberg D.R."/>
            <person name="Seaver E.C."/>
            <person name="Weisblat D.A."/>
            <person name="Putnam N.H."/>
            <person name="Rokhsar D.S."/>
        </authorList>
    </citation>
    <scope>NUCLEOTIDE SEQUENCE</scope>
    <source>
        <strain evidence="1 3">I ESC-2004</strain>
    </source>
</reference>
<dbReference type="EnsemblMetazoa" id="CapteT80285">
    <property type="protein sequence ID" value="CapteP80285"/>
    <property type="gene ID" value="CapteG80285"/>
</dbReference>
<evidence type="ECO:0000313" key="1">
    <source>
        <dbReference type="EMBL" id="ELU01599.1"/>
    </source>
</evidence>
<protein>
    <submittedName>
        <fullName evidence="1 2">Uncharacterized protein</fullName>
    </submittedName>
</protein>
<evidence type="ECO:0000313" key="3">
    <source>
        <dbReference type="Proteomes" id="UP000014760"/>
    </source>
</evidence>
<dbReference type="EMBL" id="AMQN01025494">
    <property type="status" value="NOT_ANNOTATED_CDS"/>
    <property type="molecule type" value="Genomic_DNA"/>
</dbReference>
<dbReference type="AlphaFoldDB" id="R7U6I0"/>
<reference evidence="3" key="1">
    <citation type="submission" date="2012-12" db="EMBL/GenBank/DDBJ databases">
        <authorList>
            <person name="Hellsten U."/>
            <person name="Grimwood J."/>
            <person name="Chapman J.A."/>
            <person name="Shapiro H."/>
            <person name="Aerts A."/>
            <person name="Otillar R.P."/>
            <person name="Terry A.Y."/>
            <person name="Boore J.L."/>
            <person name="Simakov O."/>
            <person name="Marletaz F."/>
            <person name="Cho S.-J."/>
            <person name="Edsinger-Gonzales E."/>
            <person name="Havlak P."/>
            <person name="Kuo D.-H."/>
            <person name="Larsson T."/>
            <person name="Lv J."/>
            <person name="Arendt D."/>
            <person name="Savage R."/>
            <person name="Osoegawa K."/>
            <person name="de Jong P."/>
            <person name="Lindberg D.R."/>
            <person name="Seaver E.C."/>
            <person name="Weisblat D.A."/>
            <person name="Putnam N.H."/>
            <person name="Grigoriev I.V."/>
            <person name="Rokhsar D.S."/>
        </authorList>
    </citation>
    <scope>NUCLEOTIDE SEQUENCE</scope>
    <source>
        <strain evidence="3">I ESC-2004</strain>
    </source>
</reference>
<evidence type="ECO:0000313" key="2">
    <source>
        <dbReference type="EnsemblMetazoa" id="CapteP80285"/>
    </source>
</evidence>
<keyword evidence="3" id="KW-1185">Reference proteome</keyword>
<dbReference type="Proteomes" id="UP000014760">
    <property type="component" value="Unassembled WGS sequence"/>
</dbReference>
<dbReference type="HOGENOM" id="CLU_188066_0_0_1"/>
<feature type="non-terminal residue" evidence="1">
    <location>
        <position position="60"/>
    </location>
</feature>
<gene>
    <name evidence="1" type="ORF">CAPTEDRAFT_80285</name>
</gene>
<feature type="non-terminal residue" evidence="1">
    <location>
        <position position="1"/>
    </location>
</feature>
<name>R7U6I0_CAPTE</name>